<evidence type="ECO:0000313" key="1">
    <source>
        <dbReference type="EMBL" id="KAJ3645885.1"/>
    </source>
</evidence>
<gene>
    <name evidence="1" type="ORF">Zmor_023508</name>
</gene>
<reference evidence="1" key="1">
    <citation type="journal article" date="2023" name="G3 (Bethesda)">
        <title>Whole genome assemblies of Zophobas morio and Tenebrio molitor.</title>
        <authorList>
            <person name="Kaur S."/>
            <person name="Stinson S.A."/>
            <person name="diCenzo G.C."/>
        </authorList>
    </citation>
    <scope>NUCLEOTIDE SEQUENCE</scope>
    <source>
        <strain evidence="1">QUZm001</strain>
    </source>
</reference>
<proteinExistence type="predicted"/>
<organism evidence="1 2">
    <name type="scientific">Zophobas morio</name>
    <dbReference type="NCBI Taxonomy" id="2755281"/>
    <lineage>
        <taxon>Eukaryota</taxon>
        <taxon>Metazoa</taxon>
        <taxon>Ecdysozoa</taxon>
        <taxon>Arthropoda</taxon>
        <taxon>Hexapoda</taxon>
        <taxon>Insecta</taxon>
        <taxon>Pterygota</taxon>
        <taxon>Neoptera</taxon>
        <taxon>Endopterygota</taxon>
        <taxon>Coleoptera</taxon>
        <taxon>Polyphaga</taxon>
        <taxon>Cucujiformia</taxon>
        <taxon>Tenebrionidae</taxon>
        <taxon>Zophobas</taxon>
    </lineage>
</organism>
<name>A0AA38HY54_9CUCU</name>
<sequence length="74" mass="8426">MSRGRVEFEFLTASGVMVTYMVFNSPFEVGMFVCFHVSVHRASDALTMVTFWTEFAGFSNYTTGTQLPKLTPQW</sequence>
<protein>
    <submittedName>
        <fullName evidence="1">Uncharacterized protein</fullName>
    </submittedName>
</protein>
<evidence type="ECO:0000313" key="2">
    <source>
        <dbReference type="Proteomes" id="UP001168821"/>
    </source>
</evidence>
<accession>A0AA38HY54</accession>
<keyword evidence="2" id="KW-1185">Reference proteome</keyword>
<dbReference type="EMBL" id="JALNTZ010000007">
    <property type="protein sequence ID" value="KAJ3645885.1"/>
    <property type="molecule type" value="Genomic_DNA"/>
</dbReference>
<dbReference type="Proteomes" id="UP001168821">
    <property type="component" value="Unassembled WGS sequence"/>
</dbReference>
<dbReference type="AlphaFoldDB" id="A0AA38HY54"/>
<comment type="caution">
    <text evidence="1">The sequence shown here is derived from an EMBL/GenBank/DDBJ whole genome shotgun (WGS) entry which is preliminary data.</text>
</comment>